<evidence type="ECO:0000313" key="1">
    <source>
        <dbReference type="EMBL" id="SVC43465.1"/>
    </source>
</evidence>
<dbReference type="AlphaFoldDB" id="A0A382M681"/>
<reference evidence="1" key="1">
    <citation type="submission" date="2018-05" db="EMBL/GenBank/DDBJ databases">
        <authorList>
            <person name="Lanie J.A."/>
            <person name="Ng W.-L."/>
            <person name="Kazmierczak K.M."/>
            <person name="Andrzejewski T.M."/>
            <person name="Davidsen T.M."/>
            <person name="Wayne K.J."/>
            <person name="Tettelin H."/>
            <person name="Glass J.I."/>
            <person name="Rusch D."/>
            <person name="Podicherti R."/>
            <person name="Tsui H.-C.T."/>
            <person name="Winkler M.E."/>
        </authorList>
    </citation>
    <scope>NUCLEOTIDE SEQUENCE</scope>
</reference>
<proteinExistence type="predicted"/>
<name>A0A382M681_9ZZZZ</name>
<gene>
    <name evidence="1" type="ORF">METZ01_LOCUS296319</name>
</gene>
<accession>A0A382M681</accession>
<sequence>MAETFELKKISSDAVDHSLDKAKHYRLLAQPEQAESLCLDILEVEPSSQQTLVVMVLALTDQFGHHGSKGCIRRAKTYVGQILSEYHKFYYSGIIAEREGRAMLNRGPARSFAYECFREAMDLFEKAEGVRPTNDDDPILRWNSCARTIMNEKLKPQEKEEVGFLE</sequence>
<dbReference type="EMBL" id="UINC01091026">
    <property type="protein sequence ID" value="SVC43465.1"/>
    <property type="molecule type" value="Genomic_DNA"/>
</dbReference>
<organism evidence="1">
    <name type="scientific">marine metagenome</name>
    <dbReference type="NCBI Taxonomy" id="408172"/>
    <lineage>
        <taxon>unclassified sequences</taxon>
        <taxon>metagenomes</taxon>
        <taxon>ecological metagenomes</taxon>
    </lineage>
</organism>
<protein>
    <submittedName>
        <fullName evidence="1">Uncharacterized protein</fullName>
    </submittedName>
</protein>